<feature type="compositionally biased region" description="Pro residues" evidence="1">
    <location>
        <begin position="108"/>
        <end position="146"/>
    </location>
</feature>
<reference evidence="3" key="1">
    <citation type="submission" date="2016-03" db="EMBL/GenBank/DDBJ databases">
        <authorList>
            <person name="Ploux O."/>
        </authorList>
    </citation>
    <scope>NUCLEOTIDE SEQUENCE</scope>
    <source>
        <strain evidence="3">UC10</strain>
    </source>
</reference>
<feature type="transmembrane region" description="Helical" evidence="2">
    <location>
        <begin position="460"/>
        <end position="480"/>
    </location>
</feature>
<keyword evidence="2" id="KW-1133">Transmembrane helix</keyword>
<feature type="transmembrane region" description="Helical" evidence="2">
    <location>
        <begin position="269"/>
        <end position="291"/>
    </location>
</feature>
<feature type="transmembrane region" description="Helical" evidence="2">
    <location>
        <begin position="166"/>
        <end position="198"/>
    </location>
</feature>
<feature type="transmembrane region" description="Helical" evidence="2">
    <location>
        <begin position="381"/>
        <end position="403"/>
    </location>
</feature>
<feature type="compositionally biased region" description="Basic and acidic residues" evidence="1">
    <location>
        <begin position="7"/>
        <end position="23"/>
    </location>
</feature>
<organism evidence="3">
    <name type="scientific">uncultured Mycobacterium sp</name>
    <dbReference type="NCBI Taxonomy" id="171292"/>
    <lineage>
        <taxon>Bacteria</taxon>
        <taxon>Bacillati</taxon>
        <taxon>Actinomycetota</taxon>
        <taxon>Actinomycetes</taxon>
        <taxon>Mycobacteriales</taxon>
        <taxon>Mycobacteriaceae</taxon>
        <taxon>Mycobacterium</taxon>
        <taxon>environmental samples</taxon>
    </lineage>
</organism>
<feature type="transmembrane region" description="Helical" evidence="2">
    <location>
        <begin position="415"/>
        <end position="439"/>
    </location>
</feature>
<dbReference type="EMBL" id="FLQS01000016">
    <property type="protein sequence ID" value="SBS75494.1"/>
    <property type="molecule type" value="Genomic_DNA"/>
</dbReference>
<proteinExistence type="predicted"/>
<feature type="compositionally biased region" description="Polar residues" evidence="1">
    <location>
        <begin position="88"/>
        <end position="104"/>
    </location>
</feature>
<keyword evidence="2" id="KW-0472">Membrane</keyword>
<name>A0A1Y5P9U9_9MYCO</name>
<protein>
    <recommendedName>
        <fullName evidence="4">Transmembrane protein</fullName>
    </recommendedName>
</protein>
<gene>
    <name evidence="3" type="ORF">MHPYR_230064</name>
</gene>
<feature type="region of interest" description="Disordered" evidence="1">
    <location>
        <begin position="1"/>
        <end position="156"/>
    </location>
</feature>
<evidence type="ECO:0000313" key="3">
    <source>
        <dbReference type="EMBL" id="SBS75494.1"/>
    </source>
</evidence>
<accession>A0A1Y5P9U9</accession>
<sequence length="542" mass="58217">MTTDGTADPHNEYRRQAAAHFDRPIPAPSTSPPRPPIEAKKPAAPPRIFRVPEDSPTQAEQLQPIPPPDAETGPSNESAARLLRESSQRFSAGTTYTGSGQRQEPTPDRSPTPPRGQPPSYPKPAISAPPQPRPYVDPPPPLPSPTPASAVGSPVQPAPGFQPHHAFWVAAALALVAVFGLGLGWLLVATGFAAAGWYTKSKGISWPPDIEDALVARGLTQPTQHQQPNGQPSAAGPPEPLQFIPFRQMTVPELFSSAFKIVWRNWPTLVGGPIAILIAFVATITVVFLIGSQMMASAATSVFSDAMASPAGGLGGLLTGVAAIMFVFMGLTYALALPADALLIALSVRATDKAVRGERVRFGDLFGLARGHMFAVCRLTLFYYTVLGILPDLVVTAALYALFFNAGAFSIGAFYLLLFAIFACSFVLNLVFSLSPIVLVLEKRGVMDSLKRSTQLAKPVIGRLLLIHALWAVCVIPVLMVPSVVVGLVTGFIGQILFMFLAFGALIAFFRTLQVLIYTDLRIRQESYDRELLADWTRNARP</sequence>
<keyword evidence="2" id="KW-0812">Transmembrane</keyword>
<dbReference type="AlphaFoldDB" id="A0A1Y5P9U9"/>
<feature type="transmembrane region" description="Helical" evidence="2">
    <location>
        <begin position="492"/>
        <end position="513"/>
    </location>
</feature>
<evidence type="ECO:0000256" key="1">
    <source>
        <dbReference type="SAM" id="MobiDB-lite"/>
    </source>
</evidence>
<evidence type="ECO:0000256" key="2">
    <source>
        <dbReference type="SAM" id="Phobius"/>
    </source>
</evidence>
<feature type="compositionally biased region" description="Pro residues" evidence="1">
    <location>
        <begin position="25"/>
        <end position="36"/>
    </location>
</feature>
<evidence type="ECO:0008006" key="4">
    <source>
        <dbReference type="Google" id="ProtNLM"/>
    </source>
</evidence>
<feature type="transmembrane region" description="Helical" evidence="2">
    <location>
        <begin position="311"/>
        <end position="336"/>
    </location>
</feature>